<keyword evidence="2" id="KW-1185">Reference proteome</keyword>
<dbReference type="HOGENOM" id="CLU_2400649_0_0_1"/>
<dbReference type="AlphaFoldDB" id="R9PDR8"/>
<name>R9PDR8_PSEHS</name>
<proteinExistence type="predicted"/>
<reference evidence="2" key="1">
    <citation type="journal article" date="2013" name="Genome Announc.">
        <title>Draft genome sequence of the basidiomycetous yeast-like fungus Pseudozyma hubeiensis SY62, which produces an abundant amount of the biosurfactant mannosylerythritol lipids.</title>
        <authorList>
            <person name="Konishi M."/>
            <person name="Hatada Y."/>
            <person name="Horiuchi J."/>
        </authorList>
    </citation>
    <scope>NUCLEOTIDE SEQUENCE [LARGE SCALE GENOMIC DNA]</scope>
    <source>
        <strain evidence="2">SY62</strain>
    </source>
</reference>
<accession>R9PDR8</accession>
<dbReference type="Proteomes" id="UP000014071">
    <property type="component" value="Unassembled WGS sequence"/>
</dbReference>
<dbReference type="GeneID" id="24112394"/>
<sequence>MDPACSQDQLRVKNDDIQSLSRCKKGICGAFLPTPHVHQCYVMSTHVWADSRFKFMQYACLAIRKPFIWNKQRTSSPDESRSTIDTVYISGFR</sequence>
<dbReference type="EMBL" id="DF238831">
    <property type="protein sequence ID" value="GAC99528.1"/>
    <property type="molecule type" value="Genomic_DNA"/>
</dbReference>
<evidence type="ECO:0000313" key="1">
    <source>
        <dbReference type="EMBL" id="GAC99528.1"/>
    </source>
</evidence>
<dbReference type="RefSeq" id="XP_012193115.1">
    <property type="nucleotide sequence ID" value="XM_012337725.1"/>
</dbReference>
<organism evidence="1 2">
    <name type="scientific">Pseudozyma hubeiensis (strain SY62)</name>
    <name type="common">Yeast</name>
    <dbReference type="NCBI Taxonomy" id="1305764"/>
    <lineage>
        <taxon>Eukaryota</taxon>
        <taxon>Fungi</taxon>
        <taxon>Dikarya</taxon>
        <taxon>Basidiomycota</taxon>
        <taxon>Ustilaginomycotina</taxon>
        <taxon>Ustilaginomycetes</taxon>
        <taxon>Ustilaginales</taxon>
        <taxon>Ustilaginaceae</taxon>
        <taxon>Pseudozyma</taxon>
    </lineage>
</organism>
<protein>
    <submittedName>
        <fullName evidence="1">Uncharacterized protein</fullName>
    </submittedName>
</protein>
<evidence type="ECO:0000313" key="2">
    <source>
        <dbReference type="Proteomes" id="UP000014071"/>
    </source>
</evidence>
<gene>
    <name evidence="1" type="ORF">PHSY_007130</name>
</gene>